<name>A0A1S9P922_9SPHI</name>
<dbReference type="Proteomes" id="UP000189739">
    <property type="component" value="Unassembled WGS sequence"/>
</dbReference>
<keyword evidence="2" id="KW-1185">Reference proteome</keyword>
<protein>
    <submittedName>
        <fullName evidence="1">Uncharacterized protein</fullName>
    </submittedName>
</protein>
<reference evidence="1 2" key="1">
    <citation type="submission" date="2016-07" db="EMBL/GenBank/DDBJ databases">
        <title>Genomic analysis of zinc-resistant bacterium Mucilaginibacter pedocola TBZ30.</title>
        <authorList>
            <person name="Huang J."/>
            <person name="Tang J."/>
        </authorList>
    </citation>
    <scope>NUCLEOTIDE SEQUENCE [LARGE SCALE GENOMIC DNA]</scope>
    <source>
        <strain evidence="1 2">TBZ30</strain>
    </source>
</reference>
<evidence type="ECO:0000313" key="1">
    <source>
        <dbReference type="EMBL" id="OOQ57337.1"/>
    </source>
</evidence>
<comment type="caution">
    <text evidence="1">The sequence shown here is derived from an EMBL/GenBank/DDBJ whole genome shotgun (WGS) entry which is preliminary data.</text>
</comment>
<proteinExistence type="predicted"/>
<evidence type="ECO:0000313" key="2">
    <source>
        <dbReference type="Proteomes" id="UP000189739"/>
    </source>
</evidence>
<accession>A0A1S9P922</accession>
<organism evidence="1 2">
    <name type="scientific">Mucilaginibacter pedocola</name>
    <dbReference type="NCBI Taxonomy" id="1792845"/>
    <lineage>
        <taxon>Bacteria</taxon>
        <taxon>Pseudomonadati</taxon>
        <taxon>Bacteroidota</taxon>
        <taxon>Sphingobacteriia</taxon>
        <taxon>Sphingobacteriales</taxon>
        <taxon>Sphingobacteriaceae</taxon>
        <taxon>Mucilaginibacter</taxon>
    </lineage>
</organism>
<sequence length="157" mass="18471">MKFLRNLFGQNKDGQSIYKGMIEKAVDIYFLNYQDPDRIADEIEKLTDNKNDTLMLYLFIPHVFCRIFLPEIQYSEFYIVVNKNGKDKQFNFSDSIIFNEMLTVINNNWDTYVGRDIMKVLFHSGDFRAANQMLGKGSKLEDLKSIPPRITDRDSFN</sequence>
<dbReference type="EMBL" id="MBTF01000036">
    <property type="protein sequence ID" value="OOQ57337.1"/>
    <property type="molecule type" value="Genomic_DNA"/>
</dbReference>
<dbReference type="RefSeq" id="WP_078350631.1">
    <property type="nucleotide sequence ID" value="NZ_MBTF01000036.1"/>
</dbReference>
<dbReference type="OrthoDB" id="678041at2"/>
<gene>
    <name evidence="1" type="ORF">BC343_14625</name>
</gene>
<dbReference type="AlphaFoldDB" id="A0A1S9P922"/>